<feature type="signal peptide" evidence="1">
    <location>
        <begin position="1"/>
        <end position="21"/>
    </location>
</feature>
<evidence type="ECO:0000313" key="3">
    <source>
        <dbReference type="EMBL" id="KAG7342423.1"/>
    </source>
</evidence>
<dbReference type="InterPro" id="IPR050910">
    <property type="entry name" value="JMJD6_ArgDemeth/LysHydrox"/>
</dbReference>
<evidence type="ECO:0000313" key="4">
    <source>
        <dbReference type="Proteomes" id="UP000693970"/>
    </source>
</evidence>
<feature type="chain" id="PRO_5039889662" evidence="1">
    <location>
        <begin position="22"/>
        <end position="308"/>
    </location>
</feature>
<dbReference type="InterPro" id="IPR003347">
    <property type="entry name" value="JmjC_dom"/>
</dbReference>
<gene>
    <name evidence="3" type="ORF">IV203_007516</name>
</gene>
<dbReference type="PROSITE" id="PS51184">
    <property type="entry name" value="JMJC"/>
    <property type="match status" value="1"/>
</dbReference>
<dbReference type="Pfam" id="PF13621">
    <property type="entry name" value="Cupin_8"/>
    <property type="match status" value="1"/>
</dbReference>
<dbReference type="PANTHER" id="PTHR12480:SF21">
    <property type="entry name" value="JMJC DOMAIN-CONTAINING PROTEIN 8"/>
    <property type="match status" value="1"/>
</dbReference>
<dbReference type="OrthoDB" id="438164at2759"/>
<dbReference type="EMBL" id="JAGRRH010000025">
    <property type="protein sequence ID" value="KAG7342423.1"/>
    <property type="molecule type" value="Genomic_DNA"/>
</dbReference>
<reference evidence="3" key="2">
    <citation type="submission" date="2021-04" db="EMBL/GenBank/DDBJ databases">
        <authorList>
            <person name="Podell S."/>
        </authorList>
    </citation>
    <scope>NUCLEOTIDE SEQUENCE</scope>
    <source>
        <strain evidence="3">Hildebrandi</strain>
    </source>
</reference>
<comment type="caution">
    <text evidence="3">The sequence shown here is derived from an EMBL/GenBank/DDBJ whole genome shotgun (WGS) entry which is preliminary data.</text>
</comment>
<dbReference type="GO" id="GO:0005634">
    <property type="term" value="C:nucleus"/>
    <property type="evidence" value="ECO:0007669"/>
    <property type="project" value="TreeGrafter"/>
</dbReference>
<evidence type="ECO:0000256" key="1">
    <source>
        <dbReference type="SAM" id="SignalP"/>
    </source>
</evidence>
<dbReference type="Proteomes" id="UP000693970">
    <property type="component" value="Unassembled WGS sequence"/>
</dbReference>
<protein>
    <submittedName>
        <fullName evidence="3">Cupin-like domain containing protein</fullName>
    </submittedName>
</protein>
<feature type="domain" description="JmjC" evidence="2">
    <location>
        <begin position="174"/>
        <end position="308"/>
    </location>
</feature>
<accession>A0A9K3KG04</accession>
<keyword evidence="4" id="KW-1185">Reference proteome</keyword>
<name>A0A9K3KG04_9STRA</name>
<dbReference type="AlphaFoldDB" id="A0A9K3KG04"/>
<evidence type="ECO:0000259" key="2">
    <source>
        <dbReference type="PROSITE" id="PS51184"/>
    </source>
</evidence>
<reference evidence="3" key="1">
    <citation type="journal article" date="2021" name="Sci. Rep.">
        <title>Diploid genomic architecture of Nitzschia inconspicua, an elite biomass production diatom.</title>
        <authorList>
            <person name="Oliver A."/>
            <person name="Podell S."/>
            <person name="Pinowska A."/>
            <person name="Traller J.C."/>
            <person name="Smith S.R."/>
            <person name="McClure R."/>
            <person name="Beliaev A."/>
            <person name="Bohutskyi P."/>
            <person name="Hill E.A."/>
            <person name="Rabines A."/>
            <person name="Zheng H."/>
            <person name="Allen L.Z."/>
            <person name="Kuo A."/>
            <person name="Grigoriev I.V."/>
            <person name="Allen A.E."/>
            <person name="Hazlebeck D."/>
            <person name="Allen E.E."/>
        </authorList>
    </citation>
    <scope>NUCLEOTIDE SEQUENCE</scope>
    <source>
        <strain evidence="3">Hildebrandi</strain>
    </source>
</reference>
<sequence length="308" mass="35730">MWKMIKFVLLMILLGFSILGATIVDLELVVLDDDDSNATVSCGNNQYCLSSDGVFPGWNPKDKHPCTIERLSMENFEKRFDLQGGLPPLFPTPLVITDVPRDRNQRLRDLTSSHSILKNFPSNFTVTLSSSNSFSEHRRTIPFVQYLDEVATNVMTPDQKSNETWYFFGETFSKEWKKLLQHYILPPCQACQRDEQDTWVALSFGIGNSGSGVSWHIHGPGFSESIHGRKHWVLQQHEPEFHPDQTSYNWMYYNYSHLPESDRPLECTLNPSEMIYFPDMWWHATINLDDYTAFISTFTQEHLYVKQN</sequence>
<dbReference type="GO" id="GO:0000987">
    <property type="term" value="F:cis-regulatory region sequence-specific DNA binding"/>
    <property type="evidence" value="ECO:0007669"/>
    <property type="project" value="TreeGrafter"/>
</dbReference>
<proteinExistence type="predicted"/>
<organism evidence="3 4">
    <name type="scientific">Nitzschia inconspicua</name>
    <dbReference type="NCBI Taxonomy" id="303405"/>
    <lineage>
        <taxon>Eukaryota</taxon>
        <taxon>Sar</taxon>
        <taxon>Stramenopiles</taxon>
        <taxon>Ochrophyta</taxon>
        <taxon>Bacillariophyta</taxon>
        <taxon>Bacillariophyceae</taxon>
        <taxon>Bacillariophycidae</taxon>
        <taxon>Bacillariales</taxon>
        <taxon>Bacillariaceae</taxon>
        <taxon>Nitzschia</taxon>
    </lineage>
</organism>
<dbReference type="PANTHER" id="PTHR12480">
    <property type="entry name" value="ARGININE DEMETHYLASE AND LYSYL-HYDROXYLASE JMJD"/>
    <property type="match status" value="1"/>
</dbReference>
<keyword evidence="1" id="KW-0732">Signal</keyword>
<dbReference type="InterPro" id="IPR041667">
    <property type="entry name" value="Cupin_8"/>
</dbReference>